<reference evidence="1 2" key="1">
    <citation type="submission" date="2019-03" db="EMBL/GenBank/DDBJ databases">
        <title>Single cell metagenomics reveals metabolic interactions within the superorganism composed of flagellate Streblomastix strix and complex community of Bacteroidetes bacteria on its surface.</title>
        <authorList>
            <person name="Treitli S.C."/>
            <person name="Kolisko M."/>
            <person name="Husnik F."/>
            <person name="Keeling P."/>
            <person name="Hampl V."/>
        </authorList>
    </citation>
    <scope>NUCLEOTIDE SEQUENCE [LARGE SCALE GENOMIC DNA]</scope>
    <source>
        <strain evidence="1">ST1C</strain>
    </source>
</reference>
<comment type="caution">
    <text evidence="1">The sequence shown here is derived from an EMBL/GenBank/DDBJ whole genome shotgun (WGS) entry which is preliminary data.</text>
</comment>
<accession>A0A5J4UAH1</accession>
<evidence type="ECO:0000313" key="1">
    <source>
        <dbReference type="EMBL" id="KAA6367856.1"/>
    </source>
</evidence>
<dbReference type="AlphaFoldDB" id="A0A5J4UAH1"/>
<protein>
    <submittedName>
        <fullName evidence="1">Uncharacterized protein</fullName>
    </submittedName>
</protein>
<feature type="non-terminal residue" evidence="1">
    <location>
        <position position="255"/>
    </location>
</feature>
<name>A0A5J4UAH1_9EUKA</name>
<dbReference type="EMBL" id="SNRW01017906">
    <property type="protein sequence ID" value="KAA6367856.1"/>
    <property type="molecule type" value="Genomic_DNA"/>
</dbReference>
<sequence length="255" mass="29751">MVVVMLHCLCFCQMHQSIDHVLLVSQVHMLQLINIMEFWIQNQNKMQQKQEFYETARAIVSFTDSYTLNKQGKQNEQPESESIPSITKICYSLQFLKNQIQENNACKQVTQIPKLLQSLSALVTFRLGIHIDLDVDNQRLKVRSWSRQCLYQIRCFGDEQVQSELVNNGYGRVMSISFCTAGGQGEEQDLKISDGLYYISVFLIRLYERRTYGQSSFQPLPLLARRSEEQIEEEGANEELEASMNEMVQYHFFYV</sequence>
<gene>
    <name evidence="1" type="ORF">EZS28_036617</name>
</gene>
<organism evidence="1 2">
    <name type="scientific">Streblomastix strix</name>
    <dbReference type="NCBI Taxonomy" id="222440"/>
    <lineage>
        <taxon>Eukaryota</taxon>
        <taxon>Metamonada</taxon>
        <taxon>Preaxostyla</taxon>
        <taxon>Oxymonadida</taxon>
        <taxon>Streblomastigidae</taxon>
        <taxon>Streblomastix</taxon>
    </lineage>
</organism>
<proteinExistence type="predicted"/>
<dbReference type="Proteomes" id="UP000324800">
    <property type="component" value="Unassembled WGS sequence"/>
</dbReference>
<evidence type="ECO:0000313" key="2">
    <source>
        <dbReference type="Proteomes" id="UP000324800"/>
    </source>
</evidence>